<reference evidence="1 2" key="1">
    <citation type="submission" date="2020-02" db="EMBL/GenBank/DDBJ databases">
        <authorList>
            <person name="Rodrigo-Torres L."/>
            <person name="Arahal R. D."/>
            <person name="Lucena T."/>
        </authorList>
    </citation>
    <scope>NUCLEOTIDE SEQUENCE [LARGE SCALE GENOMIC DNA]</scope>
    <source>
        <strain evidence="1 2">CECT 9734</strain>
    </source>
</reference>
<dbReference type="Gene3D" id="3.30.530.50">
    <property type="match status" value="1"/>
</dbReference>
<evidence type="ECO:0000313" key="2">
    <source>
        <dbReference type="Proteomes" id="UP000481517"/>
    </source>
</evidence>
<dbReference type="Pfam" id="PF06804">
    <property type="entry name" value="Lipoprotein_18"/>
    <property type="match status" value="1"/>
</dbReference>
<evidence type="ECO:0000313" key="1">
    <source>
        <dbReference type="EMBL" id="CAB0150195.1"/>
    </source>
</evidence>
<dbReference type="PROSITE" id="PS51257">
    <property type="entry name" value="PROKAR_LIPOPROTEIN"/>
    <property type="match status" value="1"/>
</dbReference>
<dbReference type="Proteomes" id="UP000481517">
    <property type="component" value="Unassembled WGS sequence"/>
</dbReference>
<dbReference type="InterPro" id="IPR042268">
    <property type="entry name" value="BamC_C"/>
</dbReference>
<accession>A0A6S6WKF3</accession>
<gene>
    <name evidence="1" type="primary">bamC</name>
    <name evidence="1" type="ORF">PSI9734_00759</name>
</gene>
<dbReference type="EMBL" id="CADCXY010000001">
    <property type="protein sequence ID" value="CAB0150195.1"/>
    <property type="molecule type" value="Genomic_DNA"/>
</dbReference>
<dbReference type="Gene3D" id="3.30.310.170">
    <property type="entry name" value="Outer membrane protein assembly factor BamC"/>
    <property type="match status" value="1"/>
</dbReference>
<keyword evidence="2" id="KW-1185">Reference proteome</keyword>
<name>A0A6S6WKF3_9GAMM</name>
<dbReference type="InterPro" id="IPR010653">
    <property type="entry name" value="NlpB/DapX"/>
</dbReference>
<organism evidence="1 2">
    <name type="scientific">Pseudidiomarina piscicola</name>
    <dbReference type="NCBI Taxonomy" id="2614830"/>
    <lineage>
        <taxon>Bacteria</taxon>
        <taxon>Pseudomonadati</taxon>
        <taxon>Pseudomonadota</taxon>
        <taxon>Gammaproteobacteria</taxon>
        <taxon>Alteromonadales</taxon>
        <taxon>Idiomarinaceae</taxon>
        <taxon>Pseudidiomarina</taxon>
    </lineage>
</organism>
<dbReference type="AlphaFoldDB" id="A0A6S6WKF3"/>
<dbReference type="RefSeq" id="WP_173919760.1">
    <property type="nucleotide sequence ID" value="NZ_CADCXY010000001.1"/>
</dbReference>
<protein>
    <submittedName>
        <fullName evidence="1">Outer membrane protein assembly factor BamC</fullName>
    </submittedName>
</protein>
<sequence length="353" mass="38869">MKFSQIGIFCITSLALSACSFTPREQAEGGFDYTKAELSEPVKPAPGKQLPTPTNRFAVPETKTDGAIGKNINIIAPVLVRATAAGSRPNQTIGMTAVDFSELEGMDDLPSFTWQEVKETLSRKGISITEEVAEQRLVTGWHSQRLEVGEDEKEVVIERRYEVKMDVPNHRRLVTLQVDLIDKRESGPGRGVLPAGVADNNAEAALLNNMINEIAIRQQGIFKAAEEAAVVNVEPSFNDDGFPAYKVDIGFDTAWPLMADVIENLGFEIEDLNQSKGMYYTNYLNDTGFSLAFWNSRSEGKLDLPDGDYQINIKGDDDESTITIFSGDQPLTAADIDRLYGPIAAEIRRRSAL</sequence>
<proteinExistence type="predicted"/>